<accession>A0AA88EFY3</accession>
<keyword evidence="3" id="KW-1185">Reference proteome</keyword>
<evidence type="ECO:0000313" key="2">
    <source>
        <dbReference type="EMBL" id="GMN74207.1"/>
    </source>
</evidence>
<proteinExistence type="predicted"/>
<organism evidence="2 3">
    <name type="scientific">Ficus carica</name>
    <name type="common">Common fig</name>
    <dbReference type="NCBI Taxonomy" id="3494"/>
    <lineage>
        <taxon>Eukaryota</taxon>
        <taxon>Viridiplantae</taxon>
        <taxon>Streptophyta</taxon>
        <taxon>Embryophyta</taxon>
        <taxon>Tracheophyta</taxon>
        <taxon>Spermatophyta</taxon>
        <taxon>Magnoliopsida</taxon>
        <taxon>eudicotyledons</taxon>
        <taxon>Gunneridae</taxon>
        <taxon>Pentapetalae</taxon>
        <taxon>rosids</taxon>
        <taxon>fabids</taxon>
        <taxon>Rosales</taxon>
        <taxon>Moraceae</taxon>
        <taxon>Ficeae</taxon>
        <taxon>Ficus</taxon>
    </lineage>
</organism>
<comment type="caution">
    <text evidence="2">The sequence shown here is derived from an EMBL/GenBank/DDBJ whole genome shotgun (WGS) entry which is preliminary data.</text>
</comment>
<sequence>MKLEYIDPKLPDRALRFRLPKDVNDVVYLFAKTLDLTKSYLPLPPFEKMRSSLLQLTQELSAADHGIIM</sequence>
<protein>
    <submittedName>
        <fullName evidence="2">Uncharacterized protein</fullName>
    </submittedName>
</protein>
<gene>
    <name evidence="1" type="ORF">TIFTF001_054968</name>
    <name evidence="2" type="ORF">TIFTF001_054980</name>
</gene>
<evidence type="ECO:0000313" key="3">
    <source>
        <dbReference type="Proteomes" id="UP001187192"/>
    </source>
</evidence>
<evidence type="ECO:0000313" key="1">
    <source>
        <dbReference type="EMBL" id="GMN74126.1"/>
    </source>
</evidence>
<name>A0AA88EFY3_FICCA</name>
<dbReference type="Proteomes" id="UP001187192">
    <property type="component" value="Unassembled WGS sequence"/>
</dbReference>
<dbReference type="EMBL" id="BTGU01016056">
    <property type="protein sequence ID" value="GMN74207.1"/>
    <property type="molecule type" value="Genomic_DNA"/>
</dbReference>
<reference evidence="2" key="1">
    <citation type="submission" date="2023-07" db="EMBL/GenBank/DDBJ databases">
        <title>draft genome sequence of fig (Ficus carica).</title>
        <authorList>
            <person name="Takahashi T."/>
            <person name="Nishimura K."/>
        </authorList>
    </citation>
    <scope>NUCLEOTIDE SEQUENCE</scope>
</reference>
<dbReference type="EMBL" id="BTGU01016035">
    <property type="protein sequence ID" value="GMN74126.1"/>
    <property type="molecule type" value="Genomic_DNA"/>
</dbReference>
<dbReference type="AlphaFoldDB" id="A0AA88EFY3"/>